<dbReference type="AlphaFoldDB" id="A0A0A2B4W9"/>
<comment type="caution">
    <text evidence="6">The sequence shown here is derived from an EMBL/GenBank/DDBJ whole genome shotgun (WGS) entry which is preliminary data.</text>
</comment>
<dbReference type="NCBIfam" id="NF037968">
    <property type="entry name" value="SemiSWEET_2"/>
    <property type="match status" value="1"/>
</dbReference>
<dbReference type="STRING" id="59926.EV02_1772"/>
<dbReference type="Proteomes" id="UP000030345">
    <property type="component" value="Unassembled WGS sequence"/>
</dbReference>
<organism evidence="6 7">
    <name type="scientific">Prochlorococcus marinus str. SB</name>
    <dbReference type="NCBI Taxonomy" id="59926"/>
    <lineage>
        <taxon>Bacteria</taxon>
        <taxon>Bacillati</taxon>
        <taxon>Cyanobacteriota</taxon>
        <taxon>Cyanophyceae</taxon>
        <taxon>Synechococcales</taxon>
        <taxon>Prochlorococcaceae</taxon>
        <taxon>Prochlorococcus</taxon>
    </lineage>
</organism>
<sequence>MDVDIFGYFAAILTTSAFLPQLIKTLKTKKAEDVSLTTLIMFIIGVLSWIIYGFKISSTPILIANLITLILNLLILISKIYFSKK</sequence>
<evidence type="ECO:0000256" key="5">
    <source>
        <dbReference type="SAM" id="Phobius"/>
    </source>
</evidence>
<protein>
    <recommendedName>
        <fullName evidence="8">MtN3 and saliva related transmembrane protein</fullName>
    </recommendedName>
</protein>
<dbReference type="OrthoDB" id="9814012at2"/>
<accession>A0A0A2B4W9</accession>
<name>A0A0A2B4W9_PROMR</name>
<keyword evidence="3 5" id="KW-1133">Transmembrane helix</keyword>
<dbReference type="GO" id="GO:0051119">
    <property type="term" value="F:sugar transmembrane transporter activity"/>
    <property type="evidence" value="ECO:0007669"/>
    <property type="project" value="InterPro"/>
</dbReference>
<dbReference type="Pfam" id="PF04193">
    <property type="entry name" value="PQ-loop"/>
    <property type="match status" value="1"/>
</dbReference>
<dbReference type="eggNOG" id="COG4095">
    <property type="taxonomic scope" value="Bacteria"/>
</dbReference>
<dbReference type="Gene3D" id="1.20.1280.290">
    <property type="match status" value="1"/>
</dbReference>
<dbReference type="RefSeq" id="WP_032520323.1">
    <property type="nucleotide sequence ID" value="NZ_CP138981.1"/>
</dbReference>
<gene>
    <name evidence="6" type="ORF">EV02_1772</name>
</gene>
<feature type="transmembrane region" description="Helical" evidence="5">
    <location>
        <begin position="60"/>
        <end position="82"/>
    </location>
</feature>
<reference evidence="7" key="1">
    <citation type="journal article" date="2014" name="Sci. Data">
        <title>Genomes of diverse isolates of the marine cyanobacterium Prochlorococcus.</title>
        <authorList>
            <person name="Biller S."/>
            <person name="Berube P."/>
            <person name="Thompson J."/>
            <person name="Kelly L."/>
            <person name="Roggensack S."/>
            <person name="Awad L."/>
            <person name="Roache-Johnson K."/>
            <person name="Ding H."/>
            <person name="Giovannoni S.J."/>
            <person name="Moore L.R."/>
            <person name="Chisholm S.W."/>
        </authorList>
    </citation>
    <scope>NUCLEOTIDE SEQUENCE [LARGE SCALE GENOMIC DNA]</scope>
    <source>
        <strain evidence="7">SB</strain>
    </source>
</reference>
<evidence type="ECO:0000313" key="6">
    <source>
        <dbReference type="EMBL" id="KGG09093.1"/>
    </source>
</evidence>
<dbReference type="InterPro" id="IPR047662">
    <property type="entry name" value="SemiSWEET"/>
</dbReference>
<evidence type="ECO:0000256" key="1">
    <source>
        <dbReference type="ARBA" id="ARBA00004141"/>
    </source>
</evidence>
<proteinExistence type="predicted"/>
<feature type="transmembrane region" description="Helical" evidence="5">
    <location>
        <begin position="6"/>
        <end position="23"/>
    </location>
</feature>
<evidence type="ECO:0000256" key="2">
    <source>
        <dbReference type="ARBA" id="ARBA00022692"/>
    </source>
</evidence>
<feature type="transmembrane region" description="Helical" evidence="5">
    <location>
        <begin position="35"/>
        <end position="54"/>
    </location>
</feature>
<evidence type="ECO:0000313" key="7">
    <source>
        <dbReference type="Proteomes" id="UP000030345"/>
    </source>
</evidence>
<dbReference type="EMBL" id="JNAS01000002">
    <property type="protein sequence ID" value="KGG09093.1"/>
    <property type="molecule type" value="Genomic_DNA"/>
</dbReference>
<comment type="subcellular location">
    <subcellularLocation>
        <location evidence="1">Membrane</location>
        <topology evidence="1">Multi-pass membrane protein</topology>
    </subcellularLocation>
</comment>
<evidence type="ECO:0008006" key="8">
    <source>
        <dbReference type="Google" id="ProtNLM"/>
    </source>
</evidence>
<evidence type="ECO:0000256" key="4">
    <source>
        <dbReference type="ARBA" id="ARBA00023136"/>
    </source>
</evidence>
<keyword evidence="4 5" id="KW-0472">Membrane</keyword>
<dbReference type="GO" id="GO:0016020">
    <property type="term" value="C:membrane"/>
    <property type="evidence" value="ECO:0007669"/>
    <property type="project" value="UniProtKB-SubCell"/>
</dbReference>
<keyword evidence="2 5" id="KW-0812">Transmembrane</keyword>
<evidence type="ECO:0000256" key="3">
    <source>
        <dbReference type="ARBA" id="ARBA00022989"/>
    </source>
</evidence>
<dbReference type="InterPro" id="IPR006603">
    <property type="entry name" value="PQ-loop_rpt"/>
</dbReference>